<evidence type="ECO:0000256" key="2">
    <source>
        <dbReference type="ARBA" id="ARBA00004123"/>
    </source>
</evidence>
<dbReference type="GO" id="GO:0005634">
    <property type="term" value="C:nucleus"/>
    <property type="evidence" value="ECO:0007669"/>
    <property type="project" value="UniProtKB-SubCell"/>
</dbReference>
<evidence type="ECO:0000259" key="13">
    <source>
        <dbReference type="Pfam" id="PF13359"/>
    </source>
</evidence>
<feature type="domain" description="DDE Tnp4" evidence="13">
    <location>
        <begin position="146"/>
        <end position="298"/>
    </location>
</feature>
<evidence type="ECO:0000256" key="11">
    <source>
        <dbReference type="ARBA" id="ARBA00030126"/>
    </source>
</evidence>
<keyword evidence="9" id="KW-0378">Hydrolase</keyword>
<evidence type="ECO:0000256" key="8">
    <source>
        <dbReference type="ARBA" id="ARBA00022723"/>
    </source>
</evidence>
<dbReference type="PANTHER" id="PTHR22930">
    <property type="match status" value="1"/>
</dbReference>
<evidence type="ECO:0000256" key="12">
    <source>
        <dbReference type="ARBA" id="ARBA00045850"/>
    </source>
</evidence>
<dbReference type="PANTHER" id="PTHR22930:SF267">
    <property type="entry name" value="NUCLEASE HARBI1-RELATED"/>
    <property type="match status" value="1"/>
</dbReference>
<organism evidence="14 15">
    <name type="scientific">Meganyctiphanes norvegica</name>
    <name type="common">Northern krill</name>
    <name type="synonym">Thysanopoda norvegica</name>
    <dbReference type="NCBI Taxonomy" id="48144"/>
    <lineage>
        <taxon>Eukaryota</taxon>
        <taxon>Metazoa</taxon>
        <taxon>Ecdysozoa</taxon>
        <taxon>Arthropoda</taxon>
        <taxon>Crustacea</taxon>
        <taxon>Multicrustacea</taxon>
        <taxon>Malacostraca</taxon>
        <taxon>Eumalacostraca</taxon>
        <taxon>Eucarida</taxon>
        <taxon>Euphausiacea</taxon>
        <taxon>Euphausiidae</taxon>
        <taxon>Meganyctiphanes</taxon>
    </lineage>
</organism>
<evidence type="ECO:0000256" key="6">
    <source>
        <dbReference type="ARBA" id="ARBA00022490"/>
    </source>
</evidence>
<gene>
    <name evidence="14" type="ORF">MNOR_LOCUS14428</name>
</gene>
<dbReference type="InterPro" id="IPR027806">
    <property type="entry name" value="HARBI1_dom"/>
</dbReference>
<dbReference type="InterPro" id="IPR026103">
    <property type="entry name" value="HARBI1_animal"/>
</dbReference>
<dbReference type="PRINTS" id="PR02086">
    <property type="entry name" value="PUTNUCHARBI1"/>
</dbReference>
<protein>
    <recommendedName>
        <fullName evidence="5">Putative nuclease HARBI1</fullName>
    </recommendedName>
    <alternativeName>
        <fullName evidence="11">Harbinger transposase-derived nuclease</fullName>
    </alternativeName>
</protein>
<accession>A0AAV2QR43</accession>
<comment type="function">
    <text evidence="12">Transposase-derived protein that may have nuclease activity. Does not have transposase activity.</text>
</comment>
<dbReference type="GO" id="GO:0046872">
    <property type="term" value="F:metal ion binding"/>
    <property type="evidence" value="ECO:0007669"/>
    <property type="project" value="UniProtKB-KW"/>
</dbReference>
<dbReference type="GO" id="GO:0016787">
    <property type="term" value="F:hydrolase activity"/>
    <property type="evidence" value="ECO:0007669"/>
    <property type="project" value="UniProtKB-KW"/>
</dbReference>
<evidence type="ECO:0000256" key="5">
    <source>
        <dbReference type="ARBA" id="ARBA00015519"/>
    </source>
</evidence>
<comment type="cofactor">
    <cofactor evidence="1">
        <name>a divalent metal cation</name>
        <dbReference type="ChEBI" id="CHEBI:60240"/>
    </cofactor>
</comment>
<reference evidence="14 15" key="1">
    <citation type="submission" date="2024-05" db="EMBL/GenBank/DDBJ databases">
        <authorList>
            <person name="Wallberg A."/>
        </authorList>
    </citation>
    <scope>NUCLEOTIDE SEQUENCE [LARGE SCALE GENOMIC DNA]</scope>
</reference>
<evidence type="ECO:0000256" key="3">
    <source>
        <dbReference type="ARBA" id="ARBA00004496"/>
    </source>
</evidence>
<evidence type="ECO:0000256" key="7">
    <source>
        <dbReference type="ARBA" id="ARBA00022722"/>
    </source>
</evidence>
<comment type="subcellular location">
    <subcellularLocation>
        <location evidence="3">Cytoplasm</location>
    </subcellularLocation>
    <subcellularLocation>
        <location evidence="2">Nucleus</location>
    </subcellularLocation>
</comment>
<dbReference type="Pfam" id="PF13359">
    <property type="entry name" value="DDE_Tnp_4"/>
    <property type="match status" value="1"/>
</dbReference>
<keyword evidence="15" id="KW-1185">Reference proteome</keyword>
<proteinExistence type="inferred from homology"/>
<dbReference type="InterPro" id="IPR045249">
    <property type="entry name" value="HARBI1-like"/>
</dbReference>
<keyword evidence="7" id="KW-0540">Nuclease</keyword>
<evidence type="ECO:0000256" key="9">
    <source>
        <dbReference type="ARBA" id="ARBA00022801"/>
    </source>
</evidence>
<name>A0AAV2QR43_MEGNR</name>
<dbReference type="GO" id="GO:0005737">
    <property type="term" value="C:cytoplasm"/>
    <property type="evidence" value="ECO:0007669"/>
    <property type="project" value="UniProtKB-SubCell"/>
</dbReference>
<comment type="similarity">
    <text evidence="4">Belongs to the HARBI1 family.</text>
</comment>
<evidence type="ECO:0000256" key="10">
    <source>
        <dbReference type="ARBA" id="ARBA00023242"/>
    </source>
</evidence>
<evidence type="ECO:0000313" key="14">
    <source>
        <dbReference type="EMBL" id="CAL4091778.1"/>
    </source>
</evidence>
<sequence>MAVWGILYGQRAIRRERAFKDPLDQLAISDVDLLRHYRFPRLEILEITDELRPYLERTTERGHAIPAVTQVLAALRFYASGTFQNVIAETMGVHQCSVSRIIGDVTILLTFKEFREINMPETDAEKLQTMLDFANLQNFPRCIGAIDGTHIPIKPPSHEEFIYVNRKRFHSLNVQIICNARHEIIDFNARYPGSTHDSYIWSNSYTRSLFVNGEFGESLLIGDSGYTQEPFLMTPVNNPNTAAERRYNRSHRRSRVIVEQTFGILKSRFRCLHKSGGSLQYNPDKSAHIVVACLILHNMCIKRRIPNPGEDEINNVYQQQQQNAALPVAGLASLLECIYGKKKLNYKKIHNVYGKNNYLF</sequence>
<evidence type="ECO:0000256" key="1">
    <source>
        <dbReference type="ARBA" id="ARBA00001968"/>
    </source>
</evidence>
<evidence type="ECO:0000256" key="4">
    <source>
        <dbReference type="ARBA" id="ARBA00006958"/>
    </source>
</evidence>
<keyword evidence="10" id="KW-0539">Nucleus</keyword>
<evidence type="ECO:0000313" key="15">
    <source>
        <dbReference type="Proteomes" id="UP001497623"/>
    </source>
</evidence>
<keyword evidence="6" id="KW-0963">Cytoplasm</keyword>
<dbReference type="EMBL" id="CAXKWB010008644">
    <property type="protein sequence ID" value="CAL4091778.1"/>
    <property type="molecule type" value="Genomic_DNA"/>
</dbReference>
<comment type="caution">
    <text evidence="14">The sequence shown here is derived from an EMBL/GenBank/DDBJ whole genome shotgun (WGS) entry which is preliminary data.</text>
</comment>
<keyword evidence="8" id="KW-0479">Metal-binding</keyword>
<dbReference type="Proteomes" id="UP001497623">
    <property type="component" value="Unassembled WGS sequence"/>
</dbReference>
<dbReference type="GO" id="GO:0004518">
    <property type="term" value="F:nuclease activity"/>
    <property type="evidence" value="ECO:0007669"/>
    <property type="project" value="UniProtKB-KW"/>
</dbReference>
<dbReference type="AlphaFoldDB" id="A0AAV2QR43"/>